<dbReference type="InterPro" id="IPR042099">
    <property type="entry name" value="ANL_N_sf"/>
</dbReference>
<dbReference type="PANTHER" id="PTHR22754:SF32">
    <property type="entry name" value="DISCO-INTERACTING PROTEIN 2"/>
    <property type="match status" value="1"/>
</dbReference>
<organism evidence="7 8">
    <name type="scientific">Chlorogloeopsis fritschii PCC 6912</name>
    <dbReference type="NCBI Taxonomy" id="211165"/>
    <lineage>
        <taxon>Bacteria</taxon>
        <taxon>Bacillati</taxon>
        <taxon>Cyanobacteriota</taxon>
        <taxon>Cyanophyceae</taxon>
        <taxon>Nostocales</taxon>
        <taxon>Chlorogloeopsidaceae</taxon>
        <taxon>Chlorogloeopsis</taxon>
    </lineage>
</organism>
<evidence type="ECO:0000256" key="1">
    <source>
        <dbReference type="ARBA" id="ARBA00006432"/>
    </source>
</evidence>
<protein>
    <submittedName>
        <fullName evidence="7">Acyl-CoA synthetase</fullName>
    </submittedName>
</protein>
<name>A0A3S0Y0Q4_CHLFR</name>
<dbReference type="EMBL" id="RSCJ01000002">
    <property type="protein sequence ID" value="RUR85715.1"/>
    <property type="molecule type" value="Genomic_DNA"/>
</dbReference>
<dbReference type="InterPro" id="IPR020845">
    <property type="entry name" value="AMP-binding_CS"/>
</dbReference>
<dbReference type="GO" id="GO:0006633">
    <property type="term" value="P:fatty acid biosynthetic process"/>
    <property type="evidence" value="ECO:0007669"/>
    <property type="project" value="TreeGrafter"/>
</dbReference>
<dbReference type="GO" id="GO:0070566">
    <property type="term" value="F:adenylyltransferase activity"/>
    <property type="evidence" value="ECO:0007669"/>
    <property type="project" value="TreeGrafter"/>
</dbReference>
<dbReference type="FunFam" id="3.40.50.12780:FF:000013">
    <property type="entry name" value="Long-chain-fatty-acid--AMP ligase FadD32"/>
    <property type="match status" value="1"/>
</dbReference>
<dbReference type="GO" id="GO:0016874">
    <property type="term" value="F:ligase activity"/>
    <property type="evidence" value="ECO:0007669"/>
    <property type="project" value="UniProtKB-KW"/>
</dbReference>
<gene>
    <name evidence="7" type="ORF">PCC6912_05400</name>
</gene>
<keyword evidence="2" id="KW-0436">Ligase</keyword>
<dbReference type="InterPro" id="IPR000873">
    <property type="entry name" value="AMP-dep_synth/lig_dom"/>
</dbReference>
<dbReference type="InterPro" id="IPR045851">
    <property type="entry name" value="AMP-bd_C_sf"/>
</dbReference>
<dbReference type="InterPro" id="IPR040097">
    <property type="entry name" value="FAAL/FAAC"/>
</dbReference>
<dbReference type="OrthoDB" id="9803968at2"/>
<comment type="caution">
    <text evidence="7">The sequence shown here is derived from an EMBL/GenBank/DDBJ whole genome shotgun (WGS) entry which is preliminary data.</text>
</comment>
<keyword evidence="3" id="KW-0276">Fatty acid metabolism</keyword>
<comment type="similarity">
    <text evidence="1">Belongs to the ATP-dependent AMP-binding enzyme family.</text>
</comment>
<dbReference type="STRING" id="211165.GCA_000317285_06113"/>
<accession>A0A3S0Y0Q4</accession>
<keyword evidence="8" id="KW-1185">Reference proteome</keyword>
<dbReference type="GO" id="GO:0005886">
    <property type="term" value="C:plasma membrane"/>
    <property type="evidence" value="ECO:0007669"/>
    <property type="project" value="TreeGrafter"/>
</dbReference>
<evidence type="ECO:0000259" key="6">
    <source>
        <dbReference type="Pfam" id="PF24919"/>
    </source>
</evidence>
<dbReference type="Pfam" id="PF00501">
    <property type="entry name" value="AMP-binding"/>
    <property type="match status" value="1"/>
</dbReference>
<dbReference type="AlphaFoldDB" id="A0A3S0Y0Q4"/>
<evidence type="ECO:0000256" key="2">
    <source>
        <dbReference type="ARBA" id="ARBA00022598"/>
    </source>
</evidence>
<evidence type="ECO:0000256" key="4">
    <source>
        <dbReference type="ARBA" id="ARBA00023098"/>
    </source>
</evidence>
<dbReference type="Gene3D" id="3.30.300.30">
    <property type="match status" value="1"/>
</dbReference>
<dbReference type="Proteomes" id="UP000268857">
    <property type="component" value="Unassembled WGS sequence"/>
</dbReference>
<dbReference type="GO" id="GO:0071766">
    <property type="term" value="P:Actinobacterium-type cell wall biogenesis"/>
    <property type="evidence" value="ECO:0007669"/>
    <property type="project" value="UniProtKB-ARBA"/>
</dbReference>
<dbReference type="CDD" id="cd05931">
    <property type="entry name" value="FAAL"/>
    <property type="match status" value="1"/>
</dbReference>
<feature type="domain" description="Meiotically up-regulated gene 62 protein-like alpha-beta" evidence="6">
    <location>
        <begin position="466"/>
        <end position="574"/>
    </location>
</feature>
<evidence type="ECO:0000259" key="5">
    <source>
        <dbReference type="Pfam" id="PF00501"/>
    </source>
</evidence>
<evidence type="ECO:0000256" key="3">
    <source>
        <dbReference type="ARBA" id="ARBA00022832"/>
    </source>
</evidence>
<evidence type="ECO:0000313" key="8">
    <source>
        <dbReference type="Proteomes" id="UP000268857"/>
    </source>
</evidence>
<dbReference type="PROSITE" id="PS00455">
    <property type="entry name" value="AMP_BINDING"/>
    <property type="match status" value="1"/>
</dbReference>
<dbReference type="SUPFAM" id="SSF56801">
    <property type="entry name" value="Acetyl-CoA synthetase-like"/>
    <property type="match status" value="1"/>
</dbReference>
<feature type="domain" description="AMP-dependent synthetase/ligase" evidence="5">
    <location>
        <begin position="15"/>
        <end position="414"/>
    </location>
</feature>
<dbReference type="Gene3D" id="3.40.50.12780">
    <property type="entry name" value="N-terminal domain of ligase-like"/>
    <property type="match status" value="1"/>
</dbReference>
<dbReference type="InterPro" id="IPR056881">
    <property type="entry name" value="Mug62_dom"/>
</dbReference>
<dbReference type="Pfam" id="PF24919">
    <property type="entry name" value="Mug62"/>
    <property type="match status" value="1"/>
</dbReference>
<proteinExistence type="inferred from homology"/>
<reference evidence="7 8" key="1">
    <citation type="journal article" date="2019" name="Genome Biol. Evol.">
        <title>Day and night: Metabolic profiles and evolutionary relationships of six axenic non-marine cyanobacteria.</title>
        <authorList>
            <person name="Will S.E."/>
            <person name="Henke P."/>
            <person name="Boedeker C."/>
            <person name="Huang S."/>
            <person name="Brinkmann H."/>
            <person name="Rohde M."/>
            <person name="Jarek M."/>
            <person name="Friedl T."/>
            <person name="Seufert S."/>
            <person name="Schumacher M."/>
            <person name="Overmann J."/>
            <person name="Neumann-Schaal M."/>
            <person name="Petersen J."/>
        </authorList>
    </citation>
    <scope>NUCLEOTIDE SEQUENCE [LARGE SCALE GENOMIC DNA]</scope>
    <source>
        <strain evidence="7 8">PCC 6912</strain>
    </source>
</reference>
<dbReference type="PANTHER" id="PTHR22754">
    <property type="entry name" value="DISCO-INTERACTING PROTEIN 2 DIP2 -RELATED"/>
    <property type="match status" value="1"/>
</dbReference>
<sequence>MLSSSLKSLVDLLADRAQRQSHDRAFTFLKDGEIEFGCLTYQNLDEQARAIAASLQSVTSVGDRILLVYPFNACLEFIAALFGCFYAGVIAIPTRPPQNAEEWADFSFRVQECQVDVALTSAAMINKLQDSWQAQLPDSKNLSWIATDRVLLANAANWQEPKIERDAIAYFQYTSGSTGTPKAVVITHGNVLQNCANFQQTFPTLDFRGVGWLPLTHDMGLVAGVMQTIYAGAFAAFMSPIAVFQNPSRWLKAVSTYKATISGGPNFAYDICVHRVNPEEITDLDLSNWQIAGNGAEPIRPETLERFTEKFAPYGFRREAFYLSYGMAEATLVISGGVVNKTSTVQFVDEQALQQNRVVMVAKGQAGARAVVSCGCAWPGNRVIIVNPQTLTPCLSDGVGEIWVQGLGLSSSYWHRPEETKRTFQGYLADSGEGPFLRTGDLGFIHDNQLFITGRLKDMMIFWGRNFYPQILEETSEKSHPALSANASAAFSVDVEGEERLVIAQEVDRHALRKLNSEQIADIIAAIRQAMIMQHLVEVYAIALIKPATLPKTTSGKVQRRRCRDLFLTGKLALVEQWYCPVSERLDPTDLTNLPEMQET</sequence>
<keyword evidence="4" id="KW-0443">Lipid metabolism</keyword>
<evidence type="ECO:0000313" key="7">
    <source>
        <dbReference type="EMBL" id="RUR85715.1"/>
    </source>
</evidence>